<reference evidence="2" key="1">
    <citation type="submission" date="2022-07" db="EMBL/GenBank/DDBJ databases">
        <title>Phylogenomic reconstructions and comparative analyses of Kickxellomycotina fungi.</title>
        <authorList>
            <person name="Reynolds N.K."/>
            <person name="Stajich J.E."/>
            <person name="Barry K."/>
            <person name="Grigoriev I.V."/>
            <person name="Crous P."/>
            <person name="Smith M.E."/>
        </authorList>
    </citation>
    <scope>NUCLEOTIDE SEQUENCE</scope>
    <source>
        <strain evidence="2">RSA 861</strain>
    </source>
</reference>
<dbReference type="GO" id="GO:0005794">
    <property type="term" value="C:Golgi apparatus"/>
    <property type="evidence" value="ECO:0007669"/>
    <property type="project" value="TreeGrafter"/>
</dbReference>
<protein>
    <submittedName>
        <fullName evidence="2">Uncharacterized protein</fullName>
    </submittedName>
</protein>
<feature type="transmembrane region" description="Helical" evidence="1">
    <location>
        <begin position="25"/>
        <end position="44"/>
    </location>
</feature>
<keyword evidence="1" id="KW-0472">Membrane</keyword>
<accession>A0A9W8AE88</accession>
<dbReference type="PANTHER" id="PTHR17985:SF8">
    <property type="entry name" value="TRANSPORT AND GOLGI ORGANIZATION PROTEIN 2 HOMOLOG"/>
    <property type="match status" value="1"/>
</dbReference>
<evidence type="ECO:0000256" key="1">
    <source>
        <dbReference type="SAM" id="Phobius"/>
    </source>
</evidence>
<dbReference type="PANTHER" id="PTHR17985">
    <property type="entry name" value="SER/THR-RICH PROTEIN T10 IN DGCR REGION"/>
    <property type="match status" value="1"/>
</dbReference>
<proteinExistence type="predicted"/>
<dbReference type="Proteomes" id="UP001150569">
    <property type="component" value="Unassembled WGS sequence"/>
</dbReference>
<gene>
    <name evidence="2" type="ORF">IWQ60_001330</name>
</gene>
<name>A0A9W8AE88_9FUNG</name>
<organism evidence="2 3">
    <name type="scientific">Tieghemiomyces parasiticus</name>
    <dbReference type="NCBI Taxonomy" id="78921"/>
    <lineage>
        <taxon>Eukaryota</taxon>
        <taxon>Fungi</taxon>
        <taxon>Fungi incertae sedis</taxon>
        <taxon>Zoopagomycota</taxon>
        <taxon>Kickxellomycotina</taxon>
        <taxon>Dimargaritomycetes</taxon>
        <taxon>Dimargaritales</taxon>
        <taxon>Dimargaritaceae</taxon>
        <taxon>Tieghemiomyces</taxon>
    </lineage>
</organism>
<dbReference type="InterPro" id="IPR008551">
    <property type="entry name" value="TANGO2"/>
</dbReference>
<dbReference type="Pfam" id="PF05742">
    <property type="entry name" value="TANGO2"/>
    <property type="match status" value="1"/>
</dbReference>
<dbReference type="AlphaFoldDB" id="A0A9W8AE88"/>
<dbReference type="EMBL" id="JANBPT010000041">
    <property type="protein sequence ID" value="KAJ1929275.1"/>
    <property type="molecule type" value="Genomic_DNA"/>
</dbReference>
<sequence>MLSHAAPGDPVVLNFALFQWTTDSTLWLALGCLIVAGFCTIERFGTRLLGTLAKRSGNPYATAGLKTLVYAGVTAIRYMLMLAVMSRNIAVFVTVVVSLAVGQFATEVRRIQAEGSLSSVDSEYSPDSSPLMKRSASPDHMECASDQLHYLRLMCVAFFLASRDGPFKFVMASNRDEYLERSTRRADWWEVPHTHVLAPRDLGAEAHGTWLGINRSGHVANLTNSHIEVSEQPGSTSRGVLVRDFLLDRDNAGPLAYLNETVAPSLEDYNGFSLVVGDVVEPALYTLTNRGPQRGEIVPLPLDQIVGLSNGDLVNTADWPRIQRGTLILNEIIHLYTTGDSPTATHTTPTIGSETDREADDARQEALVDQLFAMLRDTSPFTRTFPPMSIAEARKPICLPVISRNDRLYGTTVSTVVLVDQQNRVLYHERDLVTSDGQPVAHPGRRFEFILDLEEDSP</sequence>
<keyword evidence="1" id="KW-1133">Transmembrane helix</keyword>
<dbReference type="OrthoDB" id="191601at2759"/>
<evidence type="ECO:0000313" key="2">
    <source>
        <dbReference type="EMBL" id="KAJ1929275.1"/>
    </source>
</evidence>
<feature type="transmembrane region" description="Helical" evidence="1">
    <location>
        <begin position="89"/>
        <end position="106"/>
    </location>
</feature>
<comment type="caution">
    <text evidence="2">The sequence shown here is derived from an EMBL/GenBank/DDBJ whole genome shotgun (WGS) entry which is preliminary data.</text>
</comment>
<dbReference type="GO" id="GO:0009306">
    <property type="term" value="P:protein secretion"/>
    <property type="evidence" value="ECO:0007669"/>
    <property type="project" value="TreeGrafter"/>
</dbReference>
<dbReference type="GO" id="GO:0007030">
    <property type="term" value="P:Golgi organization"/>
    <property type="evidence" value="ECO:0007669"/>
    <property type="project" value="TreeGrafter"/>
</dbReference>
<keyword evidence="3" id="KW-1185">Reference proteome</keyword>
<keyword evidence="1" id="KW-0812">Transmembrane</keyword>
<evidence type="ECO:0000313" key="3">
    <source>
        <dbReference type="Proteomes" id="UP001150569"/>
    </source>
</evidence>